<dbReference type="InterPro" id="IPR005225">
    <property type="entry name" value="Small_GTP-bd"/>
</dbReference>
<name>A0AA88XW02_PINIB</name>
<dbReference type="PRINTS" id="PR00449">
    <property type="entry name" value="RASTRNSFRMNG"/>
</dbReference>
<keyword evidence="2" id="KW-0342">GTP-binding</keyword>
<dbReference type="SUPFAM" id="SSF52540">
    <property type="entry name" value="P-loop containing nucleoside triphosphate hydrolases"/>
    <property type="match status" value="1"/>
</dbReference>
<dbReference type="Pfam" id="PF00071">
    <property type="entry name" value="Ras"/>
    <property type="match status" value="1"/>
</dbReference>
<dbReference type="PANTHER" id="PTHR24072">
    <property type="entry name" value="RHO FAMILY GTPASE"/>
    <property type="match status" value="1"/>
</dbReference>
<protein>
    <submittedName>
        <fullName evidence="3">Uncharacterized protein</fullName>
    </submittedName>
</protein>
<dbReference type="PROSITE" id="PS51420">
    <property type="entry name" value="RHO"/>
    <property type="match status" value="1"/>
</dbReference>
<dbReference type="InterPro" id="IPR003578">
    <property type="entry name" value="Small_GTPase_Rho"/>
</dbReference>
<organism evidence="3 4">
    <name type="scientific">Pinctada imbricata</name>
    <name type="common">Atlantic pearl-oyster</name>
    <name type="synonym">Pinctada martensii</name>
    <dbReference type="NCBI Taxonomy" id="66713"/>
    <lineage>
        <taxon>Eukaryota</taxon>
        <taxon>Metazoa</taxon>
        <taxon>Spiralia</taxon>
        <taxon>Lophotrochozoa</taxon>
        <taxon>Mollusca</taxon>
        <taxon>Bivalvia</taxon>
        <taxon>Autobranchia</taxon>
        <taxon>Pteriomorphia</taxon>
        <taxon>Pterioida</taxon>
        <taxon>Pterioidea</taxon>
        <taxon>Pteriidae</taxon>
        <taxon>Pinctada</taxon>
    </lineage>
</organism>
<reference evidence="3" key="1">
    <citation type="submission" date="2019-08" db="EMBL/GenBank/DDBJ databases">
        <title>The improved chromosome-level genome for the pearl oyster Pinctada fucata martensii using PacBio sequencing and Hi-C.</title>
        <authorList>
            <person name="Zheng Z."/>
        </authorList>
    </citation>
    <scope>NUCLEOTIDE SEQUENCE</scope>
    <source>
        <strain evidence="3">ZZ-2019</strain>
        <tissue evidence="3">Adductor muscle</tissue>
    </source>
</reference>
<evidence type="ECO:0000313" key="4">
    <source>
        <dbReference type="Proteomes" id="UP001186944"/>
    </source>
</evidence>
<sequence>MLHKQRKVSCAIFGDGMIGKSALIKAFLGEKFSHQYIATTSETHNGCVRYEGEKYNVEITDLAGEREEGVFSNDQFRNTDVFIVCYSVNDRESFDGIRSFWIPELCKQRNKPKIVLVGLQSDGRLKENAMENHVSYMEGLLLQHEIKAIDFVESSAFLGSNINCIFESVVDITVKHRKKRMFLLKRAFGR</sequence>
<dbReference type="NCBIfam" id="TIGR00231">
    <property type="entry name" value="small_GTP"/>
    <property type="match status" value="1"/>
</dbReference>
<dbReference type="SMART" id="SM00173">
    <property type="entry name" value="RAS"/>
    <property type="match status" value="1"/>
</dbReference>
<dbReference type="GO" id="GO:0003924">
    <property type="term" value="F:GTPase activity"/>
    <property type="evidence" value="ECO:0007669"/>
    <property type="project" value="InterPro"/>
</dbReference>
<dbReference type="SMART" id="SM00175">
    <property type="entry name" value="RAB"/>
    <property type="match status" value="1"/>
</dbReference>
<keyword evidence="4" id="KW-1185">Reference proteome</keyword>
<dbReference type="PROSITE" id="PS51419">
    <property type="entry name" value="RAB"/>
    <property type="match status" value="1"/>
</dbReference>
<dbReference type="PROSITE" id="PS51421">
    <property type="entry name" value="RAS"/>
    <property type="match status" value="1"/>
</dbReference>
<dbReference type="GO" id="GO:0005525">
    <property type="term" value="F:GTP binding"/>
    <property type="evidence" value="ECO:0007669"/>
    <property type="project" value="UniProtKB-KW"/>
</dbReference>
<dbReference type="SMART" id="SM00174">
    <property type="entry name" value="RHO"/>
    <property type="match status" value="1"/>
</dbReference>
<dbReference type="EMBL" id="VSWD01000009">
    <property type="protein sequence ID" value="KAK3093109.1"/>
    <property type="molecule type" value="Genomic_DNA"/>
</dbReference>
<gene>
    <name evidence="3" type="ORF">FSP39_011162</name>
</gene>
<dbReference type="Proteomes" id="UP001186944">
    <property type="component" value="Unassembled WGS sequence"/>
</dbReference>
<proteinExistence type="predicted"/>
<dbReference type="InterPro" id="IPR001806">
    <property type="entry name" value="Small_GTPase"/>
</dbReference>
<evidence type="ECO:0000256" key="2">
    <source>
        <dbReference type="ARBA" id="ARBA00023134"/>
    </source>
</evidence>
<evidence type="ECO:0000256" key="1">
    <source>
        <dbReference type="ARBA" id="ARBA00022741"/>
    </source>
</evidence>
<accession>A0AA88XW02</accession>
<dbReference type="Gene3D" id="3.40.50.300">
    <property type="entry name" value="P-loop containing nucleotide triphosphate hydrolases"/>
    <property type="match status" value="1"/>
</dbReference>
<keyword evidence="1" id="KW-0547">Nucleotide-binding</keyword>
<evidence type="ECO:0000313" key="3">
    <source>
        <dbReference type="EMBL" id="KAK3093109.1"/>
    </source>
</evidence>
<dbReference type="InterPro" id="IPR027417">
    <property type="entry name" value="P-loop_NTPase"/>
</dbReference>
<dbReference type="GO" id="GO:0007264">
    <property type="term" value="P:small GTPase-mediated signal transduction"/>
    <property type="evidence" value="ECO:0007669"/>
    <property type="project" value="InterPro"/>
</dbReference>
<dbReference type="AlphaFoldDB" id="A0AA88XW02"/>
<comment type="caution">
    <text evidence="3">The sequence shown here is derived from an EMBL/GenBank/DDBJ whole genome shotgun (WGS) entry which is preliminary data.</text>
</comment>